<feature type="region of interest" description="Disordered" evidence="2">
    <location>
        <begin position="222"/>
        <end position="249"/>
    </location>
</feature>
<dbReference type="Pfam" id="PF07727">
    <property type="entry name" value="RVT_2"/>
    <property type="match status" value="1"/>
</dbReference>
<feature type="region of interest" description="Disordered" evidence="2">
    <location>
        <begin position="432"/>
        <end position="488"/>
    </location>
</feature>
<feature type="compositionally biased region" description="Basic and acidic residues" evidence="2">
    <location>
        <begin position="448"/>
        <end position="463"/>
    </location>
</feature>
<feature type="coiled-coil region" evidence="1">
    <location>
        <begin position="889"/>
        <end position="916"/>
    </location>
</feature>
<protein>
    <submittedName>
        <fullName evidence="4">Putative ribonuclease H-like domain-containing protein</fullName>
    </submittedName>
</protein>
<proteinExistence type="predicted"/>
<feature type="compositionally biased region" description="Polar residues" evidence="2">
    <location>
        <begin position="1039"/>
        <end position="1056"/>
    </location>
</feature>
<sequence length="1135" mass="128178">MNINFNSYKTTKSLMQAIEKRYEVNTAHGVSTASSKTNASNLPNVDSLRVGLKVVDGNVDYESQKISIENRKESRKCRASKQQDNRYMEAPKRTVSVEDTTSNALVTQCAYKAGLASVEARLEVYKKDDIKILKLNVMLRDKSITELRQKFEKAEKERDDLKLTLERSQDRNLDLIPIVSESVTSLPDIAKSKVKISETKLKNIKLSFDEEKFIKYTEHVKSPRKSVKQEESNRQTKYPKKTSQSSKVLTNSGLKTLNTARHPSSRAAVSVNTARPINIAYPRSIVNGAKPSSNVFHKSRSPVMRTFNQRTTPQNSDLKETVNTAKAEAVSTTCYVQNRVLLTKPYNKTPYELLIGRSPNIDFMKPFRCPVTILNTLYHLGKFKGKADEGFLVGYSVNSIEINVNAGQAGQEKASDHEYILLLFMPSHSPLFSSSQSSDDNDANEVPGKGHEGVSKGSKHDDQESSNNSTQDVNTAGPNINTANTNINNGSLNINIVGSNDLSMSTLEETSIFDDVYDDREVGAEADTNNLELSTIISLIPTTRVHKEHPKEQIIRDLNLATQTRRMINFSKEMLCVDTSTNREEQITNIIRTIYLPVFSLNKNPKRRGIIDKTLFIKKDRGDILLVQVYIDDIIFGSTKKFLCDDFEQMMHKRFQMSSIGELTFFLGLHVKQKDDGIFISQDKYMADILKKFDFTTVKTESTLIEPNKALTKDAEAEDVDVHLYRLMIRSLMYIEIRHYFIRDSYEKKLIQVIKIHIYNNVADLLTKAFDYWTSAKVKTVNEDVRLQALVDGKKVIVNEASIRRDLRLDDVEGTACPSNAAIFEELARMRRKQRKETEVSQDKKPTEEHIPTPSHGPLPSGEDRLQLNELMEICTKLSNRVLSLEQINTNQAARIEKLKKRVKKLEGKKKKKKRTHGLKRIYKGRMNDHDMFGVNDLDGDEVVVDVSAREKEEHSEKVAKKEVSTTNPVTTADEVVTTDDVEVSAVLTTTTTTDDELTLAQTLIAIKAAKPKALITAATTVTAVSTRPKEKGIIMQEPSKTPSPKPIVSSQQPSQPKDKGKAKIVKPKRPLKRKEQIMIDEQIASNLEGQMQANLEEEQRITKQKEEETNIAMIAKWNNTQAMMDANYELAAKL</sequence>
<dbReference type="EMBL" id="BKCJ010008879">
    <property type="protein sequence ID" value="GEU84373.1"/>
    <property type="molecule type" value="Genomic_DNA"/>
</dbReference>
<gene>
    <name evidence="4" type="ORF">Tci_056351</name>
</gene>
<name>A0A6L2NDT2_TANCI</name>
<feature type="compositionally biased region" description="Low complexity" evidence="2">
    <location>
        <begin position="474"/>
        <end position="488"/>
    </location>
</feature>
<feature type="region of interest" description="Disordered" evidence="2">
    <location>
        <begin position="1033"/>
        <end position="1066"/>
    </location>
</feature>
<reference evidence="4" key="1">
    <citation type="journal article" date="2019" name="Sci. Rep.">
        <title>Draft genome of Tanacetum cinerariifolium, the natural source of mosquito coil.</title>
        <authorList>
            <person name="Yamashiro T."/>
            <person name="Shiraishi A."/>
            <person name="Satake H."/>
            <person name="Nakayama K."/>
        </authorList>
    </citation>
    <scope>NUCLEOTIDE SEQUENCE</scope>
</reference>
<organism evidence="4">
    <name type="scientific">Tanacetum cinerariifolium</name>
    <name type="common">Dalmatian daisy</name>
    <name type="synonym">Chrysanthemum cinerariifolium</name>
    <dbReference type="NCBI Taxonomy" id="118510"/>
    <lineage>
        <taxon>Eukaryota</taxon>
        <taxon>Viridiplantae</taxon>
        <taxon>Streptophyta</taxon>
        <taxon>Embryophyta</taxon>
        <taxon>Tracheophyta</taxon>
        <taxon>Spermatophyta</taxon>
        <taxon>Magnoliopsida</taxon>
        <taxon>eudicotyledons</taxon>
        <taxon>Gunneridae</taxon>
        <taxon>Pentapetalae</taxon>
        <taxon>asterids</taxon>
        <taxon>campanulids</taxon>
        <taxon>Asterales</taxon>
        <taxon>Asteraceae</taxon>
        <taxon>Asteroideae</taxon>
        <taxon>Anthemideae</taxon>
        <taxon>Anthemidinae</taxon>
        <taxon>Tanacetum</taxon>
    </lineage>
</organism>
<comment type="caution">
    <text evidence="4">The sequence shown here is derived from an EMBL/GenBank/DDBJ whole genome shotgun (WGS) entry which is preliminary data.</text>
</comment>
<feature type="coiled-coil region" evidence="1">
    <location>
        <begin position="144"/>
        <end position="171"/>
    </location>
</feature>
<feature type="compositionally biased region" description="Basic and acidic residues" evidence="2">
    <location>
        <begin position="836"/>
        <end position="851"/>
    </location>
</feature>
<evidence type="ECO:0000256" key="2">
    <source>
        <dbReference type="SAM" id="MobiDB-lite"/>
    </source>
</evidence>
<evidence type="ECO:0000256" key="1">
    <source>
        <dbReference type="SAM" id="Coils"/>
    </source>
</evidence>
<evidence type="ECO:0000313" key="4">
    <source>
        <dbReference type="EMBL" id="GEU84373.1"/>
    </source>
</evidence>
<feature type="compositionally biased region" description="Basic and acidic residues" evidence="2">
    <location>
        <begin position="222"/>
        <end position="234"/>
    </location>
</feature>
<dbReference type="AlphaFoldDB" id="A0A6L2NDT2"/>
<evidence type="ECO:0000259" key="3">
    <source>
        <dbReference type="Pfam" id="PF07727"/>
    </source>
</evidence>
<feature type="domain" description="Reverse transcriptase Ty1/copia-type" evidence="3">
    <location>
        <begin position="611"/>
        <end position="704"/>
    </location>
</feature>
<feature type="region of interest" description="Disordered" evidence="2">
    <location>
        <begin position="834"/>
        <end position="863"/>
    </location>
</feature>
<keyword evidence="1" id="KW-0175">Coiled coil</keyword>
<accession>A0A6L2NDT2</accession>
<dbReference type="InterPro" id="IPR013103">
    <property type="entry name" value="RVT_2"/>
</dbReference>